<proteinExistence type="predicted"/>
<accession>A0AAX0VL51</accession>
<sequence>MRHLLLVMWVHRVGPAPQGRPCSRLGSAGSGTGVAVRRGIGGTSLAVRPEGTAEDVVVNDLPG</sequence>
<reference evidence="1 2" key="1">
    <citation type="submission" date="2017-12" db="EMBL/GenBank/DDBJ databases">
        <title>Phylogenetic diversity of female urinary microbiome.</title>
        <authorList>
            <person name="Thomas-White K."/>
            <person name="Wolfe A.J."/>
        </authorList>
    </citation>
    <scope>NUCLEOTIDE SEQUENCE [LARGE SCALE GENOMIC DNA]</scope>
    <source>
        <strain evidence="1 2">UMB0038</strain>
    </source>
</reference>
<dbReference type="AlphaFoldDB" id="A0AAX0VL51"/>
<protein>
    <recommendedName>
        <fullName evidence="3">Secreted protein</fullName>
    </recommendedName>
</protein>
<organism evidence="1 2">
    <name type="scientific">Micrococcus luteus</name>
    <name type="common">Micrococcus lysodeikticus</name>
    <dbReference type="NCBI Taxonomy" id="1270"/>
    <lineage>
        <taxon>Bacteria</taxon>
        <taxon>Bacillati</taxon>
        <taxon>Actinomycetota</taxon>
        <taxon>Actinomycetes</taxon>
        <taxon>Micrococcales</taxon>
        <taxon>Micrococcaceae</taxon>
        <taxon>Micrococcus</taxon>
    </lineage>
</organism>
<evidence type="ECO:0000313" key="1">
    <source>
        <dbReference type="EMBL" id="PKZ82457.1"/>
    </source>
</evidence>
<evidence type="ECO:0008006" key="3">
    <source>
        <dbReference type="Google" id="ProtNLM"/>
    </source>
</evidence>
<name>A0AAX0VL51_MICLU</name>
<evidence type="ECO:0000313" key="2">
    <source>
        <dbReference type="Proteomes" id="UP000234847"/>
    </source>
</evidence>
<dbReference type="EMBL" id="PKJT01000003">
    <property type="protein sequence ID" value="PKZ82457.1"/>
    <property type="molecule type" value="Genomic_DNA"/>
</dbReference>
<gene>
    <name evidence="1" type="ORF">CYJ95_04475</name>
</gene>
<comment type="caution">
    <text evidence="1">The sequence shown here is derived from an EMBL/GenBank/DDBJ whole genome shotgun (WGS) entry which is preliminary data.</text>
</comment>
<dbReference type="Proteomes" id="UP000234847">
    <property type="component" value="Unassembled WGS sequence"/>
</dbReference>